<reference evidence="1 2" key="1">
    <citation type="submission" date="2024-05" db="EMBL/GenBank/DDBJ databases">
        <title>Genome sequencing and assembly of Indian major carp, Cirrhinus mrigala (Hamilton, 1822).</title>
        <authorList>
            <person name="Mohindra V."/>
            <person name="Chowdhury L.M."/>
            <person name="Lal K."/>
            <person name="Jena J.K."/>
        </authorList>
    </citation>
    <scope>NUCLEOTIDE SEQUENCE [LARGE SCALE GENOMIC DNA]</scope>
    <source>
        <strain evidence="1">CM1030</strain>
        <tissue evidence="1">Blood</tissue>
    </source>
</reference>
<gene>
    <name evidence="1" type="ORF">M9458_036048</name>
</gene>
<dbReference type="EMBL" id="JAMKFB020000018">
    <property type="protein sequence ID" value="KAL0167826.1"/>
    <property type="molecule type" value="Genomic_DNA"/>
</dbReference>
<keyword evidence="2" id="KW-1185">Reference proteome</keyword>
<organism evidence="1 2">
    <name type="scientific">Cirrhinus mrigala</name>
    <name type="common">Mrigala</name>
    <dbReference type="NCBI Taxonomy" id="683832"/>
    <lineage>
        <taxon>Eukaryota</taxon>
        <taxon>Metazoa</taxon>
        <taxon>Chordata</taxon>
        <taxon>Craniata</taxon>
        <taxon>Vertebrata</taxon>
        <taxon>Euteleostomi</taxon>
        <taxon>Actinopterygii</taxon>
        <taxon>Neopterygii</taxon>
        <taxon>Teleostei</taxon>
        <taxon>Ostariophysi</taxon>
        <taxon>Cypriniformes</taxon>
        <taxon>Cyprinidae</taxon>
        <taxon>Labeoninae</taxon>
        <taxon>Labeonini</taxon>
        <taxon>Cirrhinus</taxon>
    </lineage>
</organism>
<evidence type="ECO:0000313" key="1">
    <source>
        <dbReference type="EMBL" id="KAL0167826.1"/>
    </source>
</evidence>
<sequence>MKYSPNLSGSEEGVEEVKQALLKSVGKITDVVSSLGFSWWQGGPPHTQPVKELHW</sequence>
<dbReference type="AlphaFoldDB" id="A0ABD0P3L4"/>
<dbReference type="Proteomes" id="UP001529510">
    <property type="component" value="Unassembled WGS sequence"/>
</dbReference>
<proteinExistence type="predicted"/>
<accession>A0ABD0P3L4</accession>
<protein>
    <submittedName>
        <fullName evidence="1">Uncharacterized protein</fullName>
    </submittedName>
</protein>
<evidence type="ECO:0000313" key="2">
    <source>
        <dbReference type="Proteomes" id="UP001529510"/>
    </source>
</evidence>
<feature type="non-terminal residue" evidence="1">
    <location>
        <position position="55"/>
    </location>
</feature>
<comment type="caution">
    <text evidence="1">The sequence shown here is derived from an EMBL/GenBank/DDBJ whole genome shotgun (WGS) entry which is preliminary data.</text>
</comment>
<name>A0ABD0P3L4_CIRMR</name>